<dbReference type="PANTHER" id="PTHR45875:SF1">
    <property type="entry name" value="METHYLTRANSFERASE N6AMT1"/>
    <property type="match status" value="1"/>
</dbReference>
<dbReference type="PROSITE" id="PS00092">
    <property type="entry name" value="N6_MTASE"/>
    <property type="match status" value="1"/>
</dbReference>
<reference evidence="6" key="1">
    <citation type="submission" date="2022-10" db="EMBL/GenBank/DDBJ databases">
        <title>The complete genomes of actinobacterial strains from the NBC collection.</title>
        <authorList>
            <person name="Joergensen T.S."/>
            <person name="Alvarez Arevalo M."/>
            <person name="Sterndorff E.B."/>
            <person name="Faurdal D."/>
            <person name="Vuksanovic O."/>
            <person name="Mourched A.-S."/>
            <person name="Charusanti P."/>
            <person name="Shaw S."/>
            <person name="Blin K."/>
            <person name="Weber T."/>
        </authorList>
    </citation>
    <scope>NUCLEOTIDE SEQUENCE</scope>
    <source>
        <strain evidence="6">NBC_01393</strain>
    </source>
</reference>
<evidence type="ECO:0000256" key="2">
    <source>
        <dbReference type="ARBA" id="ARBA00022603"/>
    </source>
</evidence>
<evidence type="ECO:0000256" key="4">
    <source>
        <dbReference type="ARBA" id="ARBA00022691"/>
    </source>
</evidence>
<organism evidence="6">
    <name type="scientific">Streptomyces sp. NBC_01393</name>
    <dbReference type="NCBI Taxonomy" id="2903851"/>
    <lineage>
        <taxon>Bacteria</taxon>
        <taxon>Bacillati</taxon>
        <taxon>Actinomycetota</taxon>
        <taxon>Actinomycetes</taxon>
        <taxon>Kitasatosporales</taxon>
        <taxon>Streptomycetaceae</taxon>
        <taxon>Streptomyces</taxon>
    </lineage>
</organism>
<dbReference type="GO" id="GO:0032259">
    <property type="term" value="P:methylation"/>
    <property type="evidence" value="ECO:0007669"/>
    <property type="project" value="UniProtKB-KW"/>
</dbReference>
<sequence>MGMSGEVPLITPPGVYAPQQDTELLMHALSRERVGPSTDVLDLGTGSGALALRAARLGARVTAVDIDWRAVLTTRLNALLARRRVIVRHGDLTAAVHGRTYDLVVSNPPYVPSPALRLPSRPPERAWDAGPDGRVIVNRVCDEAPAALRPGGVLLLVHSALCGTRPTLRRLARAGFEAAVTDRAFVPFGPVLNSRRTWLRHQSLVTDENDNREELVVIRAWQA</sequence>
<name>A0AAU3HRS0_9ACTN</name>
<keyword evidence="4" id="KW-0949">S-adenosyl-L-methionine</keyword>
<dbReference type="InterPro" id="IPR002052">
    <property type="entry name" value="DNA_methylase_N6_adenine_CS"/>
</dbReference>
<comment type="similarity">
    <text evidence="1">Belongs to the eukaryotic/archaeal PrmC-related family.</text>
</comment>
<dbReference type="InterPro" id="IPR004557">
    <property type="entry name" value="PrmC-related"/>
</dbReference>
<dbReference type="GO" id="GO:0035657">
    <property type="term" value="C:eRF1 methyltransferase complex"/>
    <property type="evidence" value="ECO:0007669"/>
    <property type="project" value="TreeGrafter"/>
</dbReference>
<protein>
    <submittedName>
        <fullName evidence="6">Class I SAM-dependent methyltransferase</fullName>
    </submittedName>
</protein>
<proteinExistence type="inferred from homology"/>
<dbReference type="Gene3D" id="3.40.50.150">
    <property type="entry name" value="Vaccinia Virus protein VP39"/>
    <property type="match status" value="1"/>
</dbReference>
<dbReference type="CDD" id="cd02440">
    <property type="entry name" value="AdoMet_MTases"/>
    <property type="match status" value="1"/>
</dbReference>
<feature type="domain" description="Methyltransferase small" evidence="5">
    <location>
        <begin position="8"/>
        <end position="110"/>
    </location>
</feature>
<accession>A0AAU3HRS0</accession>
<dbReference type="InterPro" id="IPR052190">
    <property type="entry name" value="Euk-Arch_PrmC-MTase"/>
</dbReference>
<gene>
    <name evidence="6" type="ORF">OG699_06585</name>
</gene>
<evidence type="ECO:0000313" key="6">
    <source>
        <dbReference type="EMBL" id="WTZ07696.1"/>
    </source>
</evidence>
<dbReference type="InterPro" id="IPR029063">
    <property type="entry name" value="SAM-dependent_MTases_sf"/>
</dbReference>
<dbReference type="GO" id="GO:0008757">
    <property type="term" value="F:S-adenosylmethionine-dependent methyltransferase activity"/>
    <property type="evidence" value="ECO:0007669"/>
    <property type="project" value="TreeGrafter"/>
</dbReference>
<dbReference type="GO" id="GO:0008170">
    <property type="term" value="F:N-methyltransferase activity"/>
    <property type="evidence" value="ECO:0007669"/>
    <property type="project" value="UniProtKB-ARBA"/>
</dbReference>
<dbReference type="AlphaFoldDB" id="A0AAU3HRS0"/>
<dbReference type="SUPFAM" id="SSF53335">
    <property type="entry name" value="S-adenosyl-L-methionine-dependent methyltransferases"/>
    <property type="match status" value="1"/>
</dbReference>
<dbReference type="GO" id="GO:0003676">
    <property type="term" value="F:nucleic acid binding"/>
    <property type="evidence" value="ECO:0007669"/>
    <property type="project" value="InterPro"/>
</dbReference>
<dbReference type="NCBIfam" id="TIGR00537">
    <property type="entry name" value="hemK_rel_arch"/>
    <property type="match status" value="1"/>
</dbReference>
<keyword evidence="2 6" id="KW-0489">Methyltransferase</keyword>
<evidence type="ECO:0000259" key="5">
    <source>
        <dbReference type="Pfam" id="PF05175"/>
    </source>
</evidence>
<dbReference type="InterPro" id="IPR007848">
    <property type="entry name" value="Small_mtfrase_dom"/>
</dbReference>
<dbReference type="PANTHER" id="PTHR45875">
    <property type="entry name" value="METHYLTRANSFERASE N6AMT1"/>
    <property type="match status" value="1"/>
</dbReference>
<keyword evidence="3" id="KW-0808">Transferase</keyword>
<dbReference type="GO" id="GO:0008276">
    <property type="term" value="F:protein methyltransferase activity"/>
    <property type="evidence" value="ECO:0007669"/>
    <property type="project" value="TreeGrafter"/>
</dbReference>
<dbReference type="Pfam" id="PF05175">
    <property type="entry name" value="MTS"/>
    <property type="match status" value="1"/>
</dbReference>
<evidence type="ECO:0000256" key="3">
    <source>
        <dbReference type="ARBA" id="ARBA00022679"/>
    </source>
</evidence>
<dbReference type="EMBL" id="CP109546">
    <property type="protein sequence ID" value="WTZ07696.1"/>
    <property type="molecule type" value="Genomic_DNA"/>
</dbReference>
<evidence type="ECO:0000256" key="1">
    <source>
        <dbReference type="ARBA" id="ARBA00006149"/>
    </source>
</evidence>